<dbReference type="AlphaFoldDB" id="A0A7S4MWV9"/>
<dbReference type="GO" id="GO:0016020">
    <property type="term" value="C:membrane"/>
    <property type="evidence" value="ECO:0007669"/>
    <property type="project" value="UniProtKB-SubCell"/>
</dbReference>
<keyword evidence="7 8" id="KW-0472">Membrane</keyword>
<organism evidence="10">
    <name type="scientific">Odontella aurita</name>
    <dbReference type="NCBI Taxonomy" id="265563"/>
    <lineage>
        <taxon>Eukaryota</taxon>
        <taxon>Sar</taxon>
        <taxon>Stramenopiles</taxon>
        <taxon>Ochrophyta</taxon>
        <taxon>Bacillariophyta</taxon>
        <taxon>Mediophyceae</taxon>
        <taxon>Biddulphiophycidae</taxon>
        <taxon>Eupodiscales</taxon>
        <taxon>Odontellaceae</taxon>
        <taxon>Odontella</taxon>
    </lineage>
</organism>
<evidence type="ECO:0000313" key="10">
    <source>
        <dbReference type="EMBL" id="CAE2249525.1"/>
    </source>
</evidence>
<comment type="pathway">
    <text evidence="2">Secondary metabolite biosynthesis.</text>
</comment>
<dbReference type="GO" id="GO:0006629">
    <property type="term" value="P:lipid metabolic process"/>
    <property type="evidence" value="ECO:0007669"/>
    <property type="project" value="InterPro"/>
</dbReference>
<evidence type="ECO:0000256" key="3">
    <source>
        <dbReference type="ARBA" id="ARBA00007282"/>
    </source>
</evidence>
<comment type="subcellular location">
    <subcellularLocation>
        <location evidence="1">Membrane</location>
        <topology evidence="1">Multi-pass membrane protein</topology>
    </subcellularLocation>
</comment>
<evidence type="ECO:0000256" key="8">
    <source>
        <dbReference type="SAM" id="Phobius"/>
    </source>
</evidence>
<dbReference type="EMBL" id="HBKQ01030250">
    <property type="protein sequence ID" value="CAE2249525.1"/>
    <property type="molecule type" value="Transcribed_RNA"/>
</dbReference>
<evidence type="ECO:0000256" key="1">
    <source>
        <dbReference type="ARBA" id="ARBA00004141"/>
    </source>
</evidence>
<evidence type="ECO:0000256" key="2">
    <source>
        <dbReference type="ARBA" id="ARBA00005179"/>
    </source>
</evidence>
<gene>
    <name evidence="10" type="ORF">OAUR00152_LOCUS20565</name>
</gene>
<feature type="transmembrane region" description="Helical" evidence="8">
    <location>
        <begin position="300"/>
        <end position="324"/>
    </location>
</feature>
<evidence type="ECO:0000256" key="6">
    <source>
        <dbReference type="ARBA" id="ARBA00022989"/>
    </source>
</evidence>
<dbReference type="GO" id="GO:0008374">
    <property type="term" value="F:O-acyltransferase activity"/>
    <property type="evidence" value="ECO:0007669"/>
    <property type="project" value="InterPro"/>
</dbReference>
<keyword evidence="5 8" id="KW-0812">Transmembrane</keyword>
<evidence type="ECO:0000259" key="9">
    <source>
        <dbReference type="Pfam" id="PF13813"/>
    </source>
</evidence>
<keyword evidence="4" id="KW-0808">Transferase</keyword>
<evidence type="ECO:0000256" key="4">
    <source>
        <dbReference type="ARBA" id="ARBA00022679"/>
    </source>
</evidence>
<proteinExistence type="inferred from homology"/>
<keyword evidence="6 8" id="KW-1133">Transmembrane helix</keyword>
<evidence type="ECO:0000256" key="7">
    <source>
        <dbReference type="ARBA" id="ARBA00023136"/>
    </source>
</evidence>
<evidence type="ECO:0000256" key="5">
    <source>
        <dbReference type="ARBA" id="ARBA00022692"/>
    </source>
</evidence>
<name>A0A7S4MWV9_9STRA</name>
<protein>
    <recommendedName>
        <fullName evidence="9">Wax synthase domain-containing protein</fullName>
    </recommendedName>
</protein>
<feature type="transmembrane region" description="Helical" evidence="8">
    <location>
        <begin position="344"/>
        <end position="369"/>
    </location>
</feature>
<reference evidence="10" key="1">
    <citation type="submission" date="2021-01" db="EMBL/GenBank/DDBJ databases">
        <authorList>
            <person name="Corre E."/>
            <person name="Pelletier E."/>
            <person name="Niang G."/>
            <person name="Scheremetjew M."/>
            <person name="Finn R."/>
            <person name="Kale V."/>
            <person name="Holt S."/>
            <person name="Cochrane G."/>
            <person name="Meng A."/>
            <person name="Brown T."/>
            <person name="Cohen L."/>
        </authorList>
    </citation>
    <scope>NUCLEOTIDE SEQUENCE</scope>
    <source>
        <strain evidence="10">Isolate 1302-5</strain>
    </source>
</reference>
<comment type="similarity">
    <text evidence="3">Belongs to the wax synthase family.</text>
</comment>
<dbReference type="InterPro" id="IPR032805">
    <property type="entry name" value="Wax_synthase_dom"/>
</dbReference>
<feature type="transmembrane region" description="Helical" evidence="8">
    <location>
        <begin position="79"/>
        <end position="99"/>
    </location>
</feature>
<dbReference type="PANTHER" id="PTHR31595">
    <property type="entry name" value="LONG-CHAIN-ALCOHOL O-FATTY-ACYLTRANSFERASE 3-RELATED"/>
    <property type="match status" value="1"/>
</dbReference>
<feature type="transmembrane region" description="Helical" evidence="8">
    <location>
        <begin position="44"/>
        <end position="67"/>
    </location>
</feature>
<sequence length="421" mass="47463">MAQTLLHEIFSAKLESDHRLPIFRFEVPYDGGVTYGVLAPEVLFWTQLICIVLIEAAFGCIISALVYNQIVCRRGSTSSFLVGYGIVIPACLLFPYYLIATLDLRNKILKFAASAIVPNLTLFRCMEAMYGFSPPGTEKTSKQHMIYSASAMEICFDPKTGRPAPAKLSDTLQRLMHFMKYIVILGLYKSAFAPYGYEPFHEQISDDSMQRPWYRYLNVSHMGNNLIAAILLQLYLTAFCSGLIALTHLAGIKVNDVMKNPLFESTSPSEFWGKRWNILVNGVLKRGVFKPVRQYCSKPIAALATFVASGLFHEWILTAVFFVHSHEKDGDGNCISSSCYHPAYGYNLAFFLWNAGIIAMEHYIGGLYLFQWIKRTLPRPIITALVLSTALPVAHWFTYDLIKSDYFVHGQVGFPMIVKMA</sequence>
<dbReference type="InterPro" id="IPR044851">
    <property type="entry name" value="Wax_synthase"/>
</dbReference>
<feature type="transmembrane region" description="Helical" evidence="8">
    <location>
        <begin position="381"/>
        <end position="399"/>
    </location>
</feature>
<feature type="domain" description="Wax synthase" evidence="9">
    <location>
        <begin position="260"/>
        <end position="319"/>
    </location>
</feature>
<dbReference type="Pfam" id="PF13813">
    <property type="entry name" value="MBOAT_2"/>
    <property type="match status" value="1"/>
</dbReference>
<feature type="transmembrane region" description="Helical" evidence="8">
    <location>
        <begin position="226"/>
        <end position="250"/>
    </location>
</feature>
<accession>A0A7S4MWV9</accession>
<dbReference type="PANTHER" id="PTHR31595:SF57">
    <property type="entry name" value="OS04G0481900 PROTEIN"/>
    <property type="match status" value="1"/>
</dbReference>